<evidence type="ECO:0000256" key="1">
    <source>
        <dbReference type="ARBA" id="ARBA00004496"/>
    </source>
</evidence>
<dbReference type="GO" id="GO:0009401">
    <property type="term" value="P:phosphoenolpyruvate-dependent sugar phosphotransferase system"/>
    <property type="evidence" value="ECO:0007669"/>
    <property type="project" value="UniProtKB-KW"/>
</dbReference>
<keyword evidence="4" id="KW-0597">Phosphoprotein</keyword>
<dbReference type="PANTHER" id="PTHR33799">
    <property type="entry name" value="PTS PERMEASE-RELATED-RELATED"/>
    <property type="match status" value="1"/>
</dbReference>
<dbReference type="NCBIfam" id="TIGR00824">
    <property type="entry name" value="EIIA-man"/>
    <property type="match status" value="1"/>
</dbReference>
<dbReference type="InterPro" id="IPR051471">
    <property type="entry name" value="Bacterial_PTS_sugar_comp"/>
</dbReference>
<dbReference type="InterPro" id="IPR036662">
    <property type="entry name" value="PTS_EIIA_man-typ_sf"/>
</dbReference>
<evidence type="ECO:0000256" key="4">
    <source>
        <dbReference type="ARBA" id="ARBA00022553"/>
    </source>
</evidence>
<comment type="subcellular location">
    <subcellularLocation>
        <location evidence="1">Cytoplasm</location>
    </subcellularLocation>
</comment>
<name>A0A1I1P9T8_9CLOT</name>
<evidence type="ECO:0000256" key="6">
    <source>
        <dbReference type="ARBA" id="ARBA00022679"/>
    </source>
</evidence>
<keyword evidence="11" id="KW-1185">Reference proteome</keyword>
<evidence type="ECO:0000313" key="10">
    <source>
        <dbReference type="EMBL" id="SFD06495.1"/>
    </source>
</evidence>
<dbReference type="RefSeq" id="WP_090092109.1">
    <property type="nucleotide sequence ID" value="NZ_FOMG01000018.1"/>
</dbReference>
<dbReference type="SUPFAM" id="SSF53062">
    <property type="entry name" value="PTS system fructose IIA component-like"/>
    <property type="match status" value="1"/>
</dbReference>
<dbReference type="PROSITE" id="PS51096">
    <property type="entry name" value="PTS_EIIA_TYPE_4"/>
    <property type="match status" value="1"/>
</dbReference>
<organism evidence="10 11">
    <name type="scientific">Clostridium uliginosum</name>
    <dbReference type="NCBI Taxonomy" id="119641"/>
    <lineage>
        <taxon>Bacteria</taxon>
        <taxon>Bacillati</taxon>
        <taxon>Bacillota</taxon>
        <taxon>Clostridia</taxon>
        <taxon>Eubacteriales</taxon>
        <taxon>Clostridiaceae</taxon>
        <taxon>Clostridium</taxon>
    </lineage>
</organism>
<dbReference type="GO" id="GO:0016020">
    <property type="term" value="C:membrane"/>
    <property type="evidence" value="ECO:0007669"/>
    <property type="project" value="InterPro"/>
</dbReference>
<evidence type="ECO:0000256" key="8">
    <source>
        <dbReference type="ARBA" id="ARBA00022777"/>
    </source>
</evidence>
<keyword evidence="7" id="KW-0598">Phosphotransferase system</keyword>
<evidence type="ECO:0000313" key="11">
    <source>
        <dbReference type="Proteomes" id="UP000199263"/>
    </source>
</evidence>
<dbReference type="GO" id="GO:0016773">
    <property type="term" value="F:phosphotransferase activity, alcohol group as acceptor"/>
    <property type="evidence" value="ECO:0007669"/>
    <property type="project" value="InterPro"/>
</dbReference>
<dbReference type="InterPro" id="IPR033887">
    <property type="entry name" value="PTS_IIA_man"/>
</dbReference>
<evidence type="ECO:0000256" key="2">
    <source>
        <dbReference type="ARBA" id="ARBA00022448"/>
    </source>
</evidence>
<dbReference type="EMBL" id="FOMG01000018">
    <property type="protein sequence ID" value="SFD06495.1"/>
    <property type="molecule type" value="Genomic_DNA"/>
</dbReference>
<dbReference type="GO" id="GO:0016301">
    <property type="term" value="F:kinase activity"/>
    <property type="evidence" value="ECO:0007669"/>
    <property type="project" value="UniProtKB-KW"/>
</dbReference>
<dbReference type="OrthoDB" id="9799827at2"/>
<dbReference type="Gene3D" id="3.40.50.510">
    <property type="entry name" value="Phosphotransferase system, mannose-type IIA component"/>
    <property type="match status" value="1"/>
</dbReference>
<evidence type="ECO:0000259" key="9">
    <source>
        <dbReference type="PROSITE" id="PS51096"/>
    </source>
</evidence>
<dbReference type="STRING" id="119641.SAMN05421842_11861"/>
<proteinExistence type="predicted"/>
<feature type="domain" description="PTS EIIA type-4" evidence="9">
    <location>
        <begin position="1"/>
        <end position="124"/>
    </location>
</feature>
<dbReference type="CDD" id="cd00006">
    <property type="entry name" value="PTS_IIA_man"/>
    <property type="match status" value="1"/>
</dbReference>
<dbReference type="PANTHER" id="PTHR33799:SF1">
    <property type="entry name" value="PTS SYSTEM MANNOSE-SPECIFIC EIIAB COMPONENT-RELATED"/>
    <property type="match status" value="1"/>
</dbReference>
<dbReference type="AlphaFoldDB" id="A0A1I1P9T8"/>
<keyword evidence="2" id="KW-0813">Transport</keyword>
<keyword evidence="8" id="KW-0418">Kinase</keyword>
<evidence type="ECO:0000256" key="5">
    <source>
        <dbReference type="ARBA" id="ARBA00022597"/>
    </source>
</evidence>
<reference evidence="10 11" key="1">
    <citation type="submission" date="2016-10" db="EMBL/GenBank/DDBJ databases">
        <authorList>
            <person name="de Groot N.N."/>
        </authorList>
    </citation>
    <scope>NUCLEOTIDE SEQUENCE [LARGE SCALE GENOMIC DNA]</scope>
    <source>
        <strain evidence="10 11">DSM 12992</strain>
    </source>
</reference>
<protein>
    <submittedName>
        <fullName evidence="10">PTS system, mannose-specific IIA component/PTS system, mannose-specific IIB component</fullName>
    </submittedName>
</protein>
<dbReference type="GO" id="GO:0005737">
    <property type="term" value="C:cytoplasm"/>
    <property type="evidence" value="ECO:0007669"/>
    <property type="project" value="UniProtKB-SubCell"/>
</dbReference>
<dbReference type="Proteomes" id="UP000199263">
    <property type="component" value="Unassembled WGS sequence"/>
</dbReference>
<dbReference type="InterPro" id="IPR004701">
    <property type="entry name" value="PTS_EIIA_man-typ"/>
</dbReference>
<accession>A0A1I1P9T8</accession>
<gene>
    <name evidence="10" type="ORF">SAMN05421842_11861</name>
</gene>
<evidence type="ECO:0000256" key="7">
    <source>
        <dbReference type="ARBA" id="ARBA00022683"/>
    </source>
</evidence>
<keyword evidence="3" id="KW-0963">Cytoplasm</keyword>
<dbReference type="Pfam" id="PF03610">
    <property type="entry name" value="EIIA-man"/>
    <property type="match status" value="1"/>
</dbReference>
<keyword evidence="5" id="KW-0762">Sugar transport</keyword>
<sequence>MIAIIVGTHGMFSEELIKSSEMIFGIQENIGYVTFKPGEGTDDLVNKYNTLLGELDCTDGVLFMVDLFGGSPFNAASMIAMKNNNIEIISGVNLPMLLETFGSRSFSTLSELVKVAENSGKDSIRPLIKMIAKSEEDEL</sequence>
<evidence type="ECO:0000256" key="3">
    <source>
        <dbReference type="ARBA" id="ARBA00022490"/>
    </source>
</evidence>
<keyword evidence="6" id="KW-0808">Transferase</keyword>
<dbReference type="InterPro" id="IPR013789">
    <property type="entry name" value="PTS_EIIA_man"/>
</dbReference>